<evidence type="ECO:0000313" key="2">
    <source>
        <dbReference type="Proteomes" id="UP001057402"/>
    </source>
</evidence>
<sequence>MQGGEEQQSDDMTPFAECWHLKGKMAYILRLTLSAGIGGLLFGYDTGAISGASLYIREDFRDVNQKTRLRETIVSMAVVGAIIGAGFGGWMNDRFGRKKSILLADIVFFLGPMVMAFALSPHGIIIGRILVGLGIGMASVTSPLYIAEASPARIRGALVSMNGLLITGGQFVSDLVNMAFSNYAGTWRWVHGIAGIPAVIQFFLVLSLPESPRWLYRQNKVEEARSILEKIYPPNEVEDEMKALQESIEAEKLDESMAGGSLFARVKVALGSPVIWRGLRAGITVQVVQQLVGINAIMYYGPTIVQFTGFASNTTIMALSLLTSGLNAVGSIICMAFVDKLGRRRLMIMSMFGITTCLVALCLVFAQASLHTPGISQLESSRMGWNSTCPAYASEPYQLRWNCRSCLKAQCGFCGNGPHCSGACLASTEESETTCRKKGWLWFEDGCPSRYGILTIVILGLYIISYSPGIGTVPWVVNSEIYPLRHRGTCGGIAAVANWCTNLIVSETFLTSTGTLGSYATFLAFAGFSTVGLMGIYFLVPETRGLRFEDIERLLQDI</sequence>
<comment type="caution">
    <text evidence="1">The sequence shown here is derived from an EMBL/GenBank/DDBJ whole genome shotgun (WGS) entry which is preliminary data.</text>
</comment>
<dbReference type="Proteomes" id="UP001057402">
    <property type="component" value="Chromosome 11"/>
</dbReference>
<evidence type="ECO:0000313" key="1">
    <source>
        <dbReference type="EMBL" id="KAI4312509.1"/>
    </source>
</evidence>
<accession>A0ACB9LMX6</accession>
<protein>
    <submittedName>
        <fullName evidence="1">Uncharacterized protein</fullName>
    </submittedName>
</protein>
<reference evidence="2" key="1">
    <citation type="journal article" date="2023" name="Front. Plant Sci.">
        <title>Chromosomal-level genome assembly of Melastoma candidum provides insights into trichome evolution.</title>
        <authorList>
            <person name="Zhong Y."/>
            <person name="Wu W."/>
            <person name="Sun C."/>
            <person name="Zou P."/>
            <person name="Liu Y."/>
            <person name="Dai S."/>
            <person name="Zhou R."/>
        </authorList>
    </citation>
    <scope>NUCLEOTIDE SEQUENCE [LARGE SCALE GENOMIC DNA]</scope>
</reference>
<name>A0ACB9LMX6_9MYRT</name>
<dbReference type="EMBL" id="CM042890">
    <property type="protein sequence ID" value="KAI4312509.1"/>
    <property type="molecule type" value="Genomic_DNA"/>
</dbReference>
<keyword evidence="2" id="KW-1185">Reference proteome</keyword>
<proteinExistence type="predicted"/>
<gene>
    <name evidence="1" type="ORF">MLD38_037316</name>
</gene>
<organism evidence="1 2">
    <name type="scientific">Melastoma candidum</name>
    <dbReference type="NCBI Taxonomy" id="119954"/>
    <lineage>
        <taxon>Eukaryota</taxon>
        <taxon>Viridiplantae</taxon>
        <taxon>Streptophyta</taxon>
        <taxon>Embryophyta</taxon>
        <taxon>Tracheophyta</taxon>
        <taxon>Spermatophyta</taxon>
        <taxon>Magnoliopsida</taxon>
        <taxon>eudicotyledons</taxon>
        <taxon>Gunneridae</taxon>
        <taxon>Pentapetalae</taxon>
        <taxon>rosids</taxon>
        <taxon>malvids</taxon>
        <taxon>Myrtales</taxon>
        <taxon>Melastomataceae</taxon>
        <taxon>Melastomatoideae</taxon>
        <taxon>Melastomateae</taxon>
        <taxon>Melastoma</taxon>
    </lineage>
</organism>